<dbReference type="GO" id="GO:0005391">
    <property type="term" value="F:P-type sodium:potassium-exchanging transporter activity"/>
    <property type="evidence" value="ECO:0007669"/>
    <property type="project" value="TreeGrafter"/>
</dbReference>
<dbReference type="AlphaFoldDB" id="A0A7R9MUJ5"/>
<evidence type="ECO:0000256" key="2">
    <source>
        <dbReference type="ARBA" id="ARBA00022475"/>
    </source>
</evidence>
<dbReference type="GO" id="GO:0006883">
    <property type="term" value="P:intracellular sodium ion homeostasis"/>
    <property type="evidence" value="ECO:0007669"/>
    <property type="project" value="TreeGrafter"/>
</dbReference>
<evidence type="ECO:0000313" key="3">
    <source>
        <dbReference type="EMBL" id="CAD7666732.1"/>
    </source>
</evidence>
<evidence type="ECO:0000256" key="1">
    <source>
        <dbReference type="ARBA" id="ARBA00004651"/>
    </source>
</evidence>
<dbReference type="GO" id="GO:0030007">
    <property type="term" value="P:intracellular potassium ion homeostasis"/>
    <property type="evidence" value="ECO:0007669"/>
    <property type="project" value="TreeGrafter"/>
</dbReference>
<evidence type="ECO:0000313" key="4">
    <source>
        <dbReference type="Proteomes" id="UP000728032"/>
    </source>
</evidence>
<keyword evidence="2" id="KW-1003">Cell membrane</keyword>
<dbReference type="EMBL" id="CAJPVJ010055473">
    <property type="protein sequence ID" value="CAG2183617.1"/>
    <property type="molecule type" value="Genomic_DNA"/>
</dbReference>
<accession>A0A7R9MUJ5</accession>
<dbReference type="OrthoDB" id="3352408at2759"/>
<dbReference type="GO" id="GO:0036376">
    <property type="term" value="P:sodium ion export across plasma membrane"/>
    <property type="evidence" value="ECO:0007669"/>
    <property type="project" value="TreeGrafter"/>
</dbReference>
<dbReference type="InterPro" id="IPR050510">
    <property type="entry name" value="Cation_transp_ATPase_P-type"/>
</dbReference>
<keyword evidence="2" id="KW-0472">Membrane</keyword>
<keyword evidence="4" id="KW-1185">Reference proteome</keyword>
<dbReference type="Pfam" id="PF13246">
    <property type="entry name" value="Cation_ATPase"/>
    <property type="match status" value="1"/>
</dbReference>
<reference evidence="3" key="1">
    <citation type="submission" date="2020-11" db="EMBL/GenBank/DDBJ databases">
        <authorList>
            <person name="Tran Van P."/>
        </authorList>
    </citation>
    <scope>NUCLEOTIDE SEQUENCE</scope>
</reference>
<dbReference type="EMBL" id="OC970298">
    <property type="protein sequence ID" value="CAD7666732.1"/>
    <property type="molecule type" value="Genomic_DNA"/>
</dbReference>
<dbReference type="InterPro" id="IPR023299">
    <property type="entry name" value="ATPase_P-typ_cyto_dom_N"/>
</dbReference>
<feature type="non-terminal residue" evidence="3">
    <location>
        <position position="1"/>
    </location>
</feature>
<dbReference type="PANTHER" id="PTHR43294:SF13">
    <property type="entry name" value="SODIUM_POTASSIUM-TRANSPORTING ATPASE SUBUNIT ALPHA"/>
    <property type="match status" value="1"/>
</dbReference>
<comment type="subcellular location">
    <subcellularLocation>
        <location evidence="1">Cell membrane</location>
        <topology evidence="1">Multi-pass membrane protein</topology>
    </subcellularLocation>
</comment>
<organism evidence="3">
    <name type="scientific">Oppiella nova</name>
    <dbReference type="NCBI Taxonomy" id="334625"/>
    <lineage>
        <taxon>Eukaryota</taxon>
        <taxon>Metazoa</taxon>
        <taxon>Ecdysozoa</taxon>
        <taxon>Arthropoda</taxon>
        <taxon>Chelicerata</taxon>
        <taxon>Arachnida</taxon>
        <taxon>Acari</taxon>
        <taxon>Acariformes</taxon>
        <taxon>Sarcoptiformes</taxon>
        <taxon>Oribatida</taxon>
        <taxon>Brachypylina</taxon>
        <taxon>Oppioidea</taxon>
        <taxon>Oppiidae</taxon>
        <taxon>Oppiella</taxon>
    </lineage>
</organism>
<dbReference type="Gene3D" id="3.40.1110.10">
    <property type="entry name" value="Calcium-transporting ATPase, cytoplasmic domain N"/>
    <property type="match status" value="1"/>
</dbReference>
<name>A0A7R9MUJ5_9ACAR</name>
<sequence length="124" mass="13812">MTVSHLWCNNTIIDADNLIGHEDGNKVDTDCPAWKALVKVCSLCSRADFVAGQEKVSPLKREAIGDASEVAILKYMEIITSDVEGFRRKHPKVFEVPFNSTNKYALTINESRGEEGHWLCMKGA</sequence>
<dbReference type="GO" id="GO:1902600">
    <property type="term" value="P:proton transmembrane transport"/>
    <property type="evidence" value="ECO:0007669"/>
    <property type="project" value="TreeGrafter"/>
</dbReference>
<gene>
    <name evidence="3" type="ORF">ONB1V03_LOCUS23037</name>
</gene>
<dbReference type="GO" id="GO:1990573">
    <property type="term" value="P:potassium ion import across plasma membrane"/>
    <property type="evidence" value="ECO:0007669"/>
    <property type="project" value="TreeGrafter"/>
</dbReference>
<dbReference type="PANTHER" id="PTHR43294">
    <property type="entry name" value="SODIUM/POTASSIUM-TRANSPORTING ATPASE SUBUNIT ALPHA"/>
    <property type="match status" value="1"/>
</dbReference>
<dbReference type="GO" id="GO:0005886">
    <property type="term" value="C:plasma membrane"/>
    <property type="evidence" value="ECO:0007669"/>
    <property type="project" value="UniProtKB-SubCell"/>
</dbReference>
<dbReference type="Proteomes" id="UP000728032">
    <property type="component" value="Unassembled WGS sequence"/>
</dbReference>
<protein>
    <submittedName>
        <fullName evidence="3">Uncharacterized protein</fullName>
    </submittedName>
</protein>
<dbReference type="GO" id="GO:0000166">
    <property type="term" value="F:nucleotide binding"/>
    <property type="evidence" value="ECO:0007669"/>
    <property type="project" value="InterPro"/>
</dbReference>
<proteinExistence type="predicted"/>
<dbReference type="SUPFAM" id="SSF81660">
    <property type="entry name" value="Metal cation-transporting ATPase, ATP-binding domain N"/>
    <property type="match status" value="1"/>
</dbReference>